<keyword evidence="2" id="KW-1133">Transmembrane helix</keyword>
<gene>
    <name evidence="3" type="ORF">PPROV_000700000</name>
</gene>
<evidence type="ECO:0000256" key="1">
    <source>
        <dbReference type="SAM" id="MobiDB-lite"/>
    </source>
</evidence>
<keyword evidence="4" id="KW-1185">Reference proteome</keyword>
<name>A0A830HTJ3_9CHLO</name>
<dbReference type="Proteomes" id="UP000660262">
    <property type="component" value="Unassembled WGS sequence"/>
</dbReference>
<proteinExistence type="predicted"/>
<feature type="compositionally biased region" description="Polar residues" evidence="1">
    <location>
        <begin position="1"/>
        <end position="11"/>
    </location>
</feature>
<evidence type="ECO:0000313" key="3">
    <source>
        <dbReference type="EMBL" id="GHP08259.1"/>
    </source>
</evidence>
<evidence type="ECO:0000313" key="4">
    <source>
        <dbReference type="Proteomes" id="UP000660262"/>
    </source>
</evidence>
<feature type="region of interest" description="Disordered" evidence="1">
    <location>
        <begin position="226"/>
        <end position="245"/>
    </location>
</feature>
<evidence type="ECO:0000256" key="2">
    <source>
        <dbReference type="SAM" id="Phobius"/>
    </source>
</evidence>
<accession>A0A830HTJ3</accession>
<dbReference type="AlphaFoldDB" id="A0A830HTJ3"/>
<keyword evidence="2" id="KW-0812">Transmembrane</keyword>
<feature type="region of interest" description="Disordered" evidence="1">
    <location>
        <begin position="1"/>
        <end position="29"/>
    </location>
</feature>
<feature type="transmembrane region" description="Helical" evidence="2">
    <location>
        <begin position="184"/>
        <end position="212"/>
    </location>
</feature>
<reference evidence="3" key="1">
    <citation type="submission" date="2020-10" db="EMBL/GenBank/DDBJ databases">
        <title>Unveiling of a novel bifunctional photoreceptor, Dualchrome1, isolated from a cosmopolitan green alga.</title>
        <authorList>
            <person name="Suzuki S."/>
            <person name="Kawachi M."/>
        </authorList>
    </citation>
    <scope>NUCLEOTIDE SEQUENCE</scope>
    <source>
        <strain evidence="3">NIES 2893</strain>
    </source>
</reference>
<sequence length="328" mass="35146">MADNNMSNTTAVDDMSSNSSSSRDSLTSSQRLRARLLQLAEASSRASERLALTLSQDADADEPSIGTMSAPPTERVSSALTLVHEARRLRHARLLVVDDEVPPPVQQQQEHQQHISVITHEAAVGDAPKKRTPSQSYSLIPSDMEDEVLSDMHKQQIVDVEKEEEEVCKKSNTPPSKNNKTKRALVIVMGVLGVILSFAILCVLVVLTIRFFSTTTTTMMNNHQELLTSLSPSPPPSPPLPSADSSLTLKSLTAESAKLGDADANELWVEGKGGLFVAHGASVGGDASFVGNVHVGGSVSADDIELEQGGSLAKMMEDLSTRLEKLEG</sequence>
<feature type="compositionally biased region" description="Low complexity" evidence="1">
    <location>
        <begin position="16"/>
        <end position="29"/>
    </location>
</feature>
<feature type="region of interest" description="Disordered" evidence="1">
    <location>
        <begin position="54"/>
        <end position="73"/>
    </location>
</feature>
<protein>
    <submittedName>
        <fullName evidence="3">Uncharacterized protein</fullName>
    </submittedName>
</protein>
<dbReference type="EMBL" id="BNJQ01000020">
    <property type="protein sequence ID" value="GHP08259.1"/>
    <property type="molecule type" value="Genomic_DNA"/>
</dbReference>
<feature type="compositionally biased region" description="Pro residues" evidence="1">
    <location>
        <begin position="232"/>
        <end position="241"/>
    </location>
</feature>
<organism evidence="3 4">
    <name type="scientific">Pycnococcus provasolii</name>
    <dbReference type="NCBI Taxonomy" id="41880"/>
    <lineage>
        <taxon>Eukaryota</taxon>
        <taxon>Viridiplantae</taxon>
        <taxon>Chlorophyta</taxon>
        <taxon>Pseudoscourfieldiophyceae</taxon>
        <taxon>Pseudoscourfieldiales</taxon>
        <taxon>Pycnococcaceae</taxon>
        <taxon>Pycnococcus</taxon>
    </lineage>
</organism>
<comment type="caution">
    <text evidence="3">The sequence shown here is derived from an EMBL/GenBank/DDBJ whole genome shotgun (WGS) entry which is preliminary data.</text>
</comment>
<keyword evidence="2" id="KW-0472">Membrane</keyword>